<keyword evidence="2" id="KW-1003">Cell membrane</keyword>
<dbReference type="RefSeq" id="WP_219200058.1">
    <property type="nucleotide sequence ID" value="NZ_JAHWQX010000001.1"/>
</dbReference>
<protein>
    <recommendedName>
        <fullName evidence="10">Phospho-N-acetylmuramoyl-pentapeptide-transferase</fullName>
    </recommendedName>
</protein>
<feature type="transmembrane region" description="Helical" evidence="7">
    <location>
        <begin position="115"/>
        <end position="136"/>
    </location>
</feature>
<dbReference type="PANTHER" id="PTHR22926">
    <property type="entry name" value="PHOSPHO-N-ACETYLMURAMOYL-PENTAPEPTIDE-TRANSFERASE"/>
    <property type="match status" value="1"/>
</dbReference>
<accession>A0ABS6WKC2</accession>
<comment type="caution">
    <text evidence="8">The sequence shown here is derived from an EMBL/GenBank/DDBJ whole genome shotgun (WGS) entry which is preliminary data.</text>
</comment>
<feature type="transmembrane region" description="Helical" evidence="7">
    <location>
        <begin position="68"/>
        <end position="86"/>
    </location>
</feature>
<feature type="transmembrane region" description="Helical" evidence="7">
    <location>
        <begin position="223"/>
        <end position="240"/>
    </location>
</feature>
<feature type="transmembrane region" description="Helical" evidence="7">
    <location>
        <begin position="186"/>
        <end position="203"/>
    </location>
</feature>
<reference evidence="8" key="1">
    <citation type="submission" date="2021-07" db="EMBL/GenBank/DDBJ databases">
        <title>Pseudohoeflea marina sp. nov. a polyhydroxyalcanoate-producing bacterium.</title>
        <authorList>
            <person name="Zheng W."/>
            <person name="Yu S."/>
            <person name="Huang Y."/>
        </authorList>
    </citation>
    <scope>NUCLEOTIDE SEQUENCE</scope>
    <source>
        <strain evidence="8">DP4N28-3</strain>
    </source>
</reference>
<dbReference type="Proteomes" id="UP001430804">
    <property type="component" value="Unassembled WGS sequence"/>
</dbReference>
<name>A0ABS6WKC2_9HYPH</name>
<feature type="transmembrane region" description="Helical" evidence="7">
    <location>
        <begin position="23"/>
        <end position="48"/>
    </location>
</feature>
<dbReference type="PANTHER" id="PTHR22926:SF3">
    <property type="entry name" value="UNDECAPRENYL-PHOSPHATE ALPHA-N-ACETYLGLUCOSAMINYL 1-PHOSPHATE TRANSFERASE"/>
    <property type="match status" value="1"/>
</dbReference>
<dbReference type="Pfam" id="PF00953">
    <property type="entry name" value="Glycos_transf_4"/>
    <property type="match status" value="1"/>
</dbReference>
<feature type="transmembrane region" description="Helical" evidence="7">
    <location>
        <begin position="92"/>
        <end position="108"/>
    </location>
</feature>
<dbReference type="EMBL" id="JAHWQX010000001">
    <property type="protein sequence ID" value="MBW3096401.1"/>
    <property type="molecule type" value="Genomic_DNA"/>
</dbReference>
<proteinExistence type="predicted"/>
<evidence type="ECO:0000256" key="3">
    <source>
        <dbReference type="ARBA" id="ARBA00022679"/>
    </source>
</evidence>
<keyword evidence="4 7" id="KW-0812">Transmembrane</keyword>
<evidence type="ECO:0000256" key="6">
    <source>
        <dbReference type="ARBA" id="ARBA00023136"/>
    </source>
</evidence>
<keyword evidence="5 7" id="KW-1133">Transmembrane helix</keyword>
<evidence type="ECO:0000256" key="1">
    <source>
        <dbReference type="ARBA" id="ARBA00004651"/>
    </source>
</evidence>
<gene>
    <name evidence="8" type="ORF">KY465_03805</name>
</gene>
<evidence type="ECO:0008006" key="10">
    <source>
        <dbReference type="Google" id="ProtNLM"/>
    </source>
</evidence>
<evidence type="ECO:0000256" key="7">
    <source>
        <dbReference type="SAM" id="Phobius"/>
    </source>
</evidence>
<feature type="transmembrane region" description="Helical" evidence="7">
    <location>
        <begin position="156"/>
        <end position="174"/>
    </location>
</feature>
<evidence type="ECO:0000313" key="8">
    <source>
        <dbReference type="EMBL" id="MBW3096401.1"/>
    </source>
</evidence>
<dbReference type="PROSITE" id="PS01348">
    <property type="entry name" value="MRAY_2"/>
    <property type="match status" value="1"/>
</dbReference>
<evidence type="ECO:0000256" key="2">
    <source>
        <dbReference type="ARBA" id="ARBA00022475"/>
    </source>
</evidence>
<keyword evidence="6 7" id="KW-0472">Membrane</keyword>
<dbReference type="InterPro" id="IPR000715">
    <property type="entry name" value="Glycosyl_transferase_4"/>
</dbReference>
<keyword evidence="3" id="KW-0808">Transferase</keyword>
<sequence>MISEIAELLTPVWGPMRLLNSSFLLAAMGALVAAMSAMVLLPLLWKYLPTDQGRAHAVGSAASVGKPMSAGIIMIAIIIVCAIIFVPADVRIYGSLLLLAAASALGYIDDKSGGLSELTLGACDFLLACAAALLIFGFEPARAWLPFTAEIFEVPAWLHIPVAVVVIWFSINALNCSDGVDGLSGTLALISIAVLGLLFYIAVGNIEMARYLLLPFDGNGYKWAILSSIACGCLAGYLWYNVPPSSVMMGDAGSRPIGLLIGILVMVSGNPFLIIVCAGLILANGATGLFKVAMLRFFKLRLFSDIRFPLHDHVRKNYQWSNSQVLARFAMVHMAITLALVSMLLKVR</sequence>
<keyword evidence="9" id="KW-1185">Reference proteome</keyword>
<comment type="subcellular location">
    <subcellularLocation>
        <location evidence="1">Cell membrane</location>
        <topology evidence="1">Multi-pass membrane protein</topology>
    </subcellularLocation>
</comment>
<evidence type="ECO:0000256" key="5">
    <source>
        <dbReference type="ARBA" id="ARBA00022989"/>
    </source>
</evidence>
<dbReference type="InterPro" id="IPR018480">
    <property type="entry name" value="PNAcMuramoyl-5peptid_Trfase_CS"/>
</dbReference>
<feature type="transmembrane region" description="Helical" evidence="7">
    <location>
        <begin position="325"/>
        <end position="345"/>
    </location>
</feature>
<feature type="transmembrane region" description="Helical" evidence="7">
    <location>
        <begin position="260"/>
        <end position="283"/>
    </location>
</feature>
<evidence type="ECO:0000256" key="4">
    <source>
        <dbReference type="ARBA" id="ARBA00022692"/>
    </source>
</evidence>
<organism evidence="8 9">
    <name type="scientific">Pseudohoeflea coraliihabitans</name>
    <dbReference type="NCBI Taxonomy" id="2860393"/>
    <lineage>
        <taxon>Bacteria</taxon>
        <taxon>Pseudomonadati</taxon>
        <taxon>Pseudomonadota</taxon>
        <taxon>Alphaproteobacteria</taxon>
        <taxon>Hyphomicrobiales</taxon>
        <taxon>Rhizobiaceae</taxon>
        <taxon>Pseudohoeflea</taxon>
    </lineage>
</organism>
<evidence type="ECO:0000313" key="9">
    <source>
        <dbReference type="Proteomes" id="UP001430804"/>
    </source>
</evidence>